<evidence type="ECO:0000313" key="2">
    <source>
        <dbReference type="Proteomes" id="UP000054248"/>
    </source>
</evidence>
<dbReference type="SUPFAM" id="SSF52047">
    <property type="entry name" value="RNI-like"/>
    <property type="match status" value="1"/>
</dbReference>
<dbReference type="AlphaFoldDB" id="A0A0C3Q8E4"/>
<dbReference type="Gene3D" id="3.80.10.10">
    <property type="entry name" value="Ribonuclease Inhibitor"/>
    <property type="match status" value="1"/>
</dbReference>
<sequence length="630" mass="72316">MDLYKGLAARTLKFLGRGKVDLASAVRRLYTAATAQFVVYIDLSIDNFLSVFHCLRETEGFKKSTIWIPEAMPQDTSPFFNQLSLTLAMISIFDFKPPVVEIQNFCGYLGSYSDALINPNWRSLSLLAWTISQLPRIEDVSHLNIQFIRKVLRGDTVAALESIDSALKVISENREVHTLDHDRVLGNMIRCTSQVVADECPHPDLRLDQIVKVLQRAERVLRSASCTAEIKTLIEKLRKDTVLKVIRICFTNPQPGLRIAEISEDLFEALITLFITLKDPRPARFSHREDREAVITFTPLIEEIQSDTVKFQWEDNFYTNRGAPLVLRERLDAVQGTWAEFQEDVENLGTVCRAQSTFKQIRDPDMRWCHWQEESWGTFLKRQRLQTSIEELDKEHWQTFLKLSSKIHVLCISSFFLHPDSVALVKKLVAVYRGPLFPNLRRFEIYGDLDVRPMVPFGLVPGLISITLDGMDSFSGDDAFEDIFPQVAEKCKEIRELNITTECAQSGPMFDVFPDLRTMSYTFGAFSAESWSSLARCPNLRELELRMVSLETVTEDSLGGDLEFSSLRELRVFRMEKQNAIVLLGGTRMPRLQILRLEEIDFTEEEEKNLSDRLKVRCPGLKRIHFVSKP</sequence>
<dbReference type="OrthoDB" id="3219854at2759"/>
<dbReference type="HOGENOM" id="CLU_434255_0_0_1"/>
<proteinExistence type="predicted"/>
<dbReference type="EMBL" id="KN823193">
    <property type="protein sequence ID" value="KIO20004.1"/>
    <property type="molecule type" value="Genomic_DNA"/>
</dbReference>
<gene>
    <name evidence="1" type="ORF">M407DRAFT_11127</name>
</gene>
<protein>
    <submittedName>
        <fullName evidence="1">Uncharacterized protein</fullName>
    </submittedName>
</protein>
<keyword evidence="2" id="KW-1185">Reference proteome</keyword>
<reference evidence="1 2" key="1">
    <citation type="submission" date="2014-04" db="EMBL/GenBank/DDBJ databases">
        <authorList>
            <consortium name="DOE Joint Genome Institute"/>
            <person name="Kuo A."/>
            <person name="Girlanda M."/>
            <person name="Perotto S."/>
            <person name="Kohler A."/>
            <person name="Nagy L.G."/>
            <person name="Floudas D."/>
            <person name="Copeland A."/>
            <person name="Barry K.W."/>
            <person name="Cichocki N."/>
            <person name="Veneault-Fourrey C."/>
            <person name="LaButti K."/>
            <person name="Lindquist E.A."/>
            <person name="Lipzen A."/>
            <person name="Lundell T."/>
            <person name="Morin E."/>
            <person name="Murat C."/>
            <person name="Sun H."/>
            <person name="Tunlid A."/>
            <person name="Henrissat B."/>
            <person name="Grigoriev I.V."/>
            <person name="Hibbett D.S."/>
            <person name="Martin F."/>
            <person name="Nordberg H.P."/>
            <person name="Cantor M.N."/>
            <person name="Hua S.X."/>
        </authorList>
    </citation>
    <scope>NUCLEOTIDE SEQUENCE [LARGE SCALE GENOMIC DNA]</scope>
    <source>
        <strain evidence="1 2">MUT 4182</strain>
    </source>
</reference>
<evidence type="ECO:0000313" key="1">
    <source>
        <dbReference type="EMBL" id="KIO20004.1"/>
    </source>
</evidence>
<organism evidence="1 2">
    <name type="scientific">Tulasnella calospora MUT 4182</name>
    <dbReference type="NCBI Taxonomy" id="1051891"/>
    <lineage>
        <taxon>Eukaryota</taxon>
        <taxon>Fungi</taxon>
        <taxon>Dikarya</taxon>
        <taxon>Basidiomycota</taxon>
        <taxon>Agaricomycotina</taxon>
        <taxon>Agaricomycetes</taxon>
        <taxon>Cantharellales</taxon>
        <taxon>Tulasnellaceae</taxon>
        <taxon>Tulasnella</taxon>
    </lineage>
</organism>
<dbReference type="Proteomes" id="UP000054248">
    <property type="component" value="Unassembled WGS sequence"/>
</dbReference>
<name>A0A0C3Q8E4_9AGAM</name>
<dbReference type="InterPro" id="IPR032675">
    <property type="entry name" value="LRR_dom_sf"/>
</dbReference>
<reference evidence="2" key="2">
    <citation type="submission" date="2015-01" db="EMBL/GenBank/DDBJ databases">
        <title>Evolutionary Origins and Diversification of the Mycorrhizal Mutualists.</title>
        <authorList>
            <consortium name="DOE Joint Genome Institute"/>
            <consortium name="Mycorrhizal Genomics Consortium"/>
            <person name="Kohler A."/>
            <person name="Kuo A."/>
            <person name="Nagy L.G."/>
            <person name="Floudas D."/>
            <person name="Copeland A."/>
            <person name="Barry K.W."/>
            <person name="Cichocki N."/>
            <person name="Veneault-Fourrey C."/>
            <person name="LaButti K."/>
            <person name="Lindquist E.A."/>
            <person name="Lipzen A."/>
            <person name="Lundell T."/>
            <person name="Morin E."/>
            <person name="Murat C."/>
            <person name="Riley R."/>
            <person name="Ohm R."/>
            <person name="Sun H."/>
            <person name="Tunlid A."/>
            <person name="Henrissat B."/>
            <person name="Grigoriev I.V."/>
            <person name="Hibbett D.S."/>
            <person name="Martin F."/>
        </authorList>
    </citation>
    <scope>NUCLEOTIDE SEQUENCE [LARGE SCALE GENOMIC DNA]</scope>
    <source>
        <strain evidence="2">MUT 4182</strain>
    </source>
</reference>
<accession>A0A0C3Q8E4</accession>